<dbReference type="SUPFAM" id="SSF52047">
    <property type="entry name" value="RNI-like"/>
    <property type="match status" value="1"/>
</dbReference>
<protein>
    <recommendedName>
        <fullName evidence="3">F-box domain-containing protein</fullName>
    </recommendedName>
</protein>
<dbReference type="InterPro" id="IPR032675">
    <property type="entry name" value="LRR_dom_sf"/>
</dbReference>
<proteinExistence type="predicted"/>
<dbReference type="PANTHER" id="PTHR32141:SF26">
    <property type="entry name" value="OS08G0328600 PROTEIN"/>
    <property type="match status" value="1"/>
</dbReference>
<gene>
    <name evidence="1" type="ORF">EJB05_26291</name>
</gene>
<evidence type="ECO:0000313" key="1">
    <source>
        <dbReference type="EMBL" id="TVU23904.1"/>
    </source>
</evidence>
<dbReference type="AlphaFoldDB" id="A0A5J9UKB5"/>
<dbReference type="Gramene" id="TVU23904">
    <property type="protein sequence ID" value="TVU23904"/>
    <property type="gene ID" value="EJB05_26291"/>
</dbReference>
<dbReference type="Proteomes" id="UP000324897">
    <property type="component" value="Chromosome 2"/>
</dbReference>
<accession>A0A5J9UKB5</accession>
<keyword evidence="2" id="KW-1185">Reference proteome</keyword>
<dbReference type="Gene3D" id="3.80.10.10">
    <property type="entry name" value="Ribonuclease Inhibitor"/>
    <property type="match status" value="1"/>
</dbReference>
<dbReference type="InterPro" id="IPR055302">
    <property type="entry name" value="F-box_dom-containing"/>
</dbReference>
<evidence type="ECO:0008006" key="3">
    <source>
        <dbReference type="Google" id="ProtNLM"/>
    </source>
</evidence>
<name>A0A5J9UKB5_9POAL</name>
<dbReference type="SUPFAM" id="SSF81383">
    <property type="entry name" value="F-box domain"/>
    <property type="match status" value="1"/>
</dbReference>
<dbReference type="EMBL" id="RWGY01000013">
    <property type="protein sequence ID" value="TVU23904.1"/>
    <property type="molecule type" value="Genomic_DNA"/>
</dbReference>
<dbReference type="CDD" id="cd22160">
    <property type="entry name" value="F-box_AtFBL13-like"/>
    <property type="match status" value="1"/>
</dbReference>
<feature type="non-terminal residue" evidence="1">
    <location>
        <position position="1"/>
    </location>
</feature>
<comment type="caution">
    <text evidence="1">The sequence shown here is derived from an EMBL/GenBank/DDBJ whole genome shotgun (WGS) entry which is preliminary data.</text>
</comment>
<dbReference type="InterPro" id="IPR053781">
    <property type="entry name" value="F-box_AtFBL13-like"/>
</dbReference>
<dbReference type="InterPro" id="IPR036047">
    <property type="entry name" value="F-box-like_dom_sf"/>
</dbReference>
<reference evidence="1 2" key="1">
    <citation type="journal article" date="2019" name="Sci. Rep.">
        <title>A high-quality genome of Eragrostis curvula grass provides insights into Poaceae evolution and supports new strategies to enhance forage quality.</title>
        <authorList>
            <person name="Carballo J."/>
            <person name="Santos B.A.C.M."/>
            <person name="Zappacosta D."/>
            <person name="Garbus I."/>
            <person name="Selva J.P."/>
            <person name="Gallo C.A."/>
            <person name="Diaz A."/>
            <person name="Albertini E."/>
            <person name="Caccamo M."/>
            <person name="Echenique V."/>
        </authorList>
    </citation>
    <scope>NUCLEOTIDE SEQUENCE [LARGE SCALE GENOMIC DNA]</scope>
    <source>
        <strain evidence="2">cv. Victoria</strain>
        <tissue evidence="1">Leaf</tissue>
    </source>
</reference>
<sequence>MAAAAVDRLSALADDVLRRVLYFAPAKEGASTAVLSRRWRSLWRTSGAVNLDLRSYHRAHGSDNTSYDIYKLFLGGIQAALAATDGPVTRLTFHAEVDRHVFMLLVNHDGEREQPTLIEVALAHPAARHVEEVRIAAIDTSCLQPAHHEYYYCLSFASLLSESLRDLHIVNCTNLTPAPPGTVFPRLTAVRLQGCRVSLSCLQDTIDAAPQLVNLHLESSSFPAGRTTLNDQLVCPTVTELSFEDCSWASAEEGAMLELHLPSLRCFRYKGHFHQVTLMKPQVSSSLVRTDLHFTGYTYGEESKIFWQFLIRNFHMVKVLKLKLDFPLQQIALPDKKEQDDDLSRNILFHNVEHLELDGCYGPAIQMEGVAIGDLLHSCPAVRDLHLKVIPIASMPSSFRSSVETQAQLDFDKSSSLRRVSLQFRVAEPNCLGFQLAKFFAEKSQVLEELHVDDGSHKMCEHMNWKQDSHAKVQS</sequence>
<evidence type="ECO:0000313" key="2">
    <source>
        <dbReference type="Proteomes" id="UP000324897"/>
    </source>
</evidence>
<dbReference type="OrthoDB" id="612216at2759"/>
<dbReference type="PANTHER" id="PTHR32141">
    <property type="match status" value="1"/>
</dbReference>
<organism evidence="1 2">
    <name type="scientific">Eragrostis curvula</name>
    <name type="common">weeping love grass</name>
    <dbReference type="NCBI Taxonomy" id="38414"/>
    <lineage>
        <taxon>Eukaryota</taxon>
        <taxon>Viridiplantae</taxon>
        <taxon>Streptophyta</taxon>
        <taxon>Embryophyta</taxon>
        <taxon>Tracheophyta</taxon>
        <taxon>Spermatophyta</taxon>
        <taxon>Magnoliopsida</taxon>
        <taxon>Liliopsida</taxon>
        <taxon>Poales</taxon>
        <taxon>Poaceae</taxon>
        <taxon>PACMAD clade</taxon>
        <taxon>Chloridoideae</taxon>
        <taxon>Eragrostideae</taxon>
        <taxon>Eragrostidinae</taxon>
        <taxon>Eragrostis</taxon>
    </lineage>
</organism>